<dbReference type="GeneID" id="103523425"/>
<comment type="similarity">
    <text evidence="1">Belongs to the dynein heavy chain family.</text>
</comment>
<dbReference type="GO" id="GO:0007018">
    <property type="term" value="P:microtubule-based movement"/>
    <property type="evidence" value="ECO:0007669"/>
    <property type="project" value="InterPro"/>
</dbReference>
<sequence>MVRKAAQGGNTNLDISPLSVLNFFIGRCKQNLHICICFSPIGAAFRSRLRLFPSLVTCCTIDWYESWPENALEMVAQSYLEKVNLTDD</sequence>
<protein>
    <submittedName>
        <fullName evidence="4">Dynein heavy chain 7, axonemal-like</fullName>
    </submittedName>
</protein>
<dbReference type="Proteomes" id="UP000079169">
    <property type="component" value="Unplaced"/>
</dbReference>
<dbReference type="GO" id="GO:0051959">
    <property type="term" value="F:dynein light intermediate chain binding"/>
    <property type="evidence" value="ECO:0007669"/>
    <property type="project" value="InterPro"/>
</dbReference>
<dbReference type="PANTHER" id="PTHR22878">
    <property type="entry name" value="DYNEIN HEAVY CHAIN 6, AXONEMAL-LIKE-RELATED"/>
    <property type="match status" value="1"/>
</dbReference>
<gene>
    <name evidence="4" type="primary">LOC103523425</name>
</gene>
<feature type="non-terminal residue" evidence="4">
    <location>
        <position position="88"/>
    </location>
</feature>
<evidence type="ECO:0000256" key="1">
    <source>
        <dbReference type="ARBA" id="ARBA00008887"/>
    </source>
</evidence>
<dbReference type="InterPro" id="IPR027417">
    <property type="entry name" value="P-loop_NTPase"/>
</dbReference>
<accession>A0A1S3DRI6</accession>
<dbReference type="PaxDb" id="121845-A0A1S3DRI6"/>
<reference evidence="4" key="1">
    <citation type="submission" date="2025-08" db="UniProtKB">
        <authorList>
            <consortium name="RefSeq"/>
        </authorList>
    </citation>
    <scope>IDENTIFICATION</scope>
</reference>
<keyword evidence="3" id="KW-1185">Reference proteome</keyword>
<organism evidence="3 4">
    <name type="scientific">Diaphorina citri</name>
    <name type="common">Asian citrus psyllid</name>
    <dbReference type="NCBI Taxonomy" id="121845"/>
    <lineage>
        <taxon>Eukaryota</taxon>
        <taxon>Metazoa</taxon>
        <taxon>Ecdysozoa</taxon>
        <taxon>Arthropoda</taxon>
        <taxon>Hexapoda</taxon>
        <taxon>Insecta</taxon>
        <taxon>Pterygota</taxon>
        <taxon>Neoptera</taxon>
        <taxon>Paraneoptera</taxon>
        <taxon>Hemiptera</taxon>
        <taxon>Sternorrhyncha</taxon>
        <taxon>Psylloidea</taxon>
        <taxon>Psyllidae</taxon>
        <taxon>Diaphorininae</taxon>
        <taxon>Diaphorina</taxon>
    </lineage>
</organism>
<dbReference type="PANTHER" id="PTHR22878:SF70">
    <property type="entry name" value="DYNEIN HEAVY CHAIN 2, AXONEMAL"/>
    <property type="match status" value="1"/>
</dbReference>
<dbReference type="KEGG" id="dci:103523425"/>
<name>A0A1S3DRI6_DIACI</name>
<dbReference type="GO" id="GO:0030286">
    <property type="term" value="C:dynein complex"/>
    <property type="evidence" value="ECO:0007669"/>
    <property type="project" value="InterPro"/>
</dbReference>
<dbReference type="AlphaFoldDB" id="A0A1S3DRI6"/>
<dbReference type="Pfam" id="PF12780">
    <property type="entry name" value="AAA_8"/>
    <property type="match status" value="1"/>
</dbReference>
<dbReference type="InterPro" id="IPR026983">
    <property type="entry name" value="DHC"/>
</dbReference>
<dbReference type="GO" id="GO:0045505">
    <property type="term" value="F:dynein intermediate chain binding"/>
    <property type="evidence" value="ECO:0007669"/>
    <property type="project" value="InterPro"/>
</dbReference>
<evidence type="ECO:0000313" key="4">
    <source>
        <dbReference type="RefSeq" id="XP_008486693.1"/>
    </source>
</evidence>
<proteinExistence type="inferred from homology"/>
<evidence type="ECO:0000259" key="2">
    <source>
        <dbReference type="Pfam" id="PF12780"/>
    </source>
</evidence>
<feature type="domain" description="Dynein heavy chain AAA module D4" evidence="2">
    <location>
        <begin position="10"/>
        <end position="86"/>
    </location>
</feature>
<dbReference type="STRING" id="121845.A0A1S3DRI6"/>
<dbReference type="InterPro" id="IPR024317">
    <property type="entry name" value="Dynein_heavy_chain_D4_dom"/>
</dbReference>
<dbReference type="Gene3D" id="3.40.50.300">
    <property type="entry name" value="P-loop containing nucleotide triphosphate hydrolases"/>
    <property type="match status" value="1"/>
</dbReference>
<evidence type="ECO:0000313" key="3">
    <source>
        <dbReference type="Proteomes" id="UP000079169"/>
    </source>
</evidence>
<dbReference type="RefSeq" id="XP_008486693.1">
    <property type="nucleotide sequence ID" value="XM_008488471.3"/>
</dbReference>